<evidence type="ECO:0000256" key="4">
    <source>
        <dbReference type="PROSITE-ProRule" id="PRU00335"/>
    </source>
</evidence>
<dbReference type="InterPro" id="IPR011075">
    <property type="entry name" value="TetR_C"/>
</dbReference>
<evidence type="ECO:0000259" key="5">
    <source>
        <dbReference type="PROSITE" id="PS50977"/>
    </source>
</evidence>
<reference evidence="6 7" key="1">
    <citation type="submission" date="2020-03" db="EMBL/GenBank/DDBJ databases">
        <title>Alteromonas ponticola sp. nov., isolated from seawater.</title>
        <authorList>
            <person name="Yoon J.-H."/>
            <person name="Kim Y.-O."/>
        </authorList>
    </citation>
    <scope>NUCLEOTIDE SEQUENCE [LARGE SCALE GENOMIC DNA]</scope>
    <source>
        <strain evidence="6 7">MYP5</strain>
    </source>
</reference>
<evidence type="ECO:0000313" key="6">
    <source>
        <dbReference type="EMBL" id="NMH59796.1"/>
    </source>
</evidence>
<protein>
    <submittedName>
        <fullName evidence="6">TetR/AcrR family transcriptional regulator</fullName>
    </submittedName>
</protein>
<feature type="domain" description="HTH tetR-type" evidence="5">
    <location>
        <begin position="6"/>
        <end position="66"/>
    </location>
</feature>
<gene>
    <name evidence="6" type="ORF">HCJ96_07200</name>
</gene>
<keyword evidence="1" id="KW-0805">Transcription regulation</keyword>
<dbReference type="PROSITE" id="PS50977">
    <property type="entry name" value="HTH_TETR_2"/>
    <property type="match status" value="1"/>
</dbReference>
<dbReference type="Proteomes" id="UP000709336">
    <property type="component" value="Unassembled WGS sequence"/>
</dbReference>
<organism evidence="6 7">
    <name type="scientific">Alteromonas ponticola</name>
    <dbReference type="NCBI Taxonomy" id="2720613"/>
    <lineage>
        <taxon>Bacteria</taxon>
        <taxon>Pseudomonadati</taxon>
        <taxon>Pseudomonadota</taxon>
        <taxon>Gammaproteobacteria</taxon>
        <taxon>Alteromonadales</taxon>
        <taxon>Alteromonadaceae</taxon>
        <taxon>Alteromonas/Salinimonas group</taxon>
        <taxon>Alteromonas</taxon>
    </lineage>
</organism>
<name>A0ABX1R2W2_9ALTE</name>
<accession>A0ABX1R2W2</accession>
<comment type="caution">
    <text evidence="6">The sequence shown here is derived from an EMBL/GenBank/DDBJ whole genome shotgun (WGS) entry which is preliminary data.</text>
</comment>
<proteinExistence type="predicted"/>
<dbReference type="Gene3D" id="1.10.357.10">
    <property type="entry name" value="Tetracycline Repressor, domain 2"/>
    <property type="match status" value="1"/>
</dbReference>
<evidence type="ECO:0000256" key="2">
    <source>
        <dbReference type="ARBA" id="ARBA00023125"/>
    </source>
</evidence>
<keyword evidence="7" id="KW-1185">Reference proteome</keyword>
<feature type="DNA-binding region" description="H-T-H motif" evidence="4">
    <location>
        <begin position="29"/>
        <end position="48"/>
    </location>
</feature>
<evidence type="ECO:0000256" key="3">
    <source>
        <dbReference type="ARBA" id="ARBA00023163"/>
    </source>
</evidence>
<evidence type="ECO:0000313" key="7">
    <source>
        <dbReference type="Proteomes" id="UP000709336"/>
    </source>
</evidence>
<dbReference type="InterPro" id="IPR009057">
    <property type="entry name" value="Homeodomain-like_sf"/>
</dbReference>
<dbReference type="PANTHER" id="PTHR47506:SF1">
    <property type="entry name" value="HTH-TYPE TRANSCRIPTIONAL REGULATOR YJDC"/>
    <property type="match status" value="1"/>
</dbReference>
<dbReference type="PANTHER" id="PTHR47506">
    <property type="entry name" value="TRANSCRIPTIONAL REGULATORY PROTEIN"/>
    <property type="match status" value="1"/>
</dbReference>
<dbReference type="InterPro" id="IPR001647">
    <property type="entry name" value="HTH_TetR"/>
</dbReference>
<dbReference type="EMBL" id="JAATNW010000004">
    <property type="protein sequence ID" value="NMH59796.1"/>
    <property type="molecule type" value="Genomic_DNA"/>
</dbReference>
<dbReference type="SUPFAM" id="SSF48498">
    <property type="entry name" value="Tetracyclin repressor-like, C-terminal domain"/>
    <property type="match status" value="1"/>
</dbReference>
<dbReference type="SUPFAM" id="SSF46689">
    <property type="entry name" value="Homeodomain-like"/>
    <property type="match status" value="1"/>
</dbReference>
<sequence length="192" mass="21945">MPRTALYDVEKILDQAIDIFLEHSFHGAIMDEIIARTEFNRRGFYMEFGSKQAFLYRVLEHYQETQLMPVVKELEEHRGLSAVHTFFALYISLIHKRGCLLINCVCELGRQDPKIRQMGRHYLDRLQFDFIGCLEKAQRMGELPNHVNIESAALQLTSCVQGFAANAVVAESEEEMRIATAALLAPLQGLQS</sequence>
<dbReference type="Gene3D" id="1.10.10.60">
    <property type="entry name" value="Homeodomain-like"/>
    <property type="match status" value="1"/>
</dbReference>
<dbReference type="Pfam" id="PF00440">
    <property type="entry name" value="TetR_N"/>
    <property type="match status" value="1"/>
</dbReference>
<dbReference type="InterPro" id="IPR036271">
    <property type="entry name" value="Tet_transcr_reg_TetR-rel_C_sf"/>
</dbReference>
<keyword evidence="3" id="KW-0804">Transcription</keyword>
<dbReference type="Pfam" id="PF16925">
    <property type="entry name" value="TetR_C_13"/>
    <property type="match status" value="1"/>
</dbReference>
<keyword evidence="2 4" id="KW-0238">DNA-binding</keyword>
<evidence type="ECO:0000256" key="1">
    <source>
        <dbReference type="ARBA" id="ARBA00023015"/>
    </source>
</evidence>
<dbReference type="RefSeq" id="WP_169210377.1">
    <property type="nucleotide sequence ID" value="NZ_JAATNW010000004.1"/>
</dbReference>